<gene>
    <name evidence="1" type="ORF">Tci_677436</name>
</gene>
<reference evidence="1" key="1">
    <citation type="journal article" date="2019" name="Sci. Rep.">
        <title>Draft genome of Tanacetum cinerariifolium, the natural source of mosquito coil.</title>
        <authorList>
            <person name="Yamashiro T."/>
            <person name="Shiraishi A."/>
            <person name="Satake H."/>
            <person name="Nakayama K."/>
        </authorList>
    </citation>
    <scope>NUCLEOTIDE SEQUENCE</scope>
</reference>
<proteinExistence type="predicted"/>
<sequence length="432" mass="49261">MLLMQAQENGVALDAEQLLFFTGGPDNAFDDDVDEQPVQDLALNLDNVFQAKDCDAFDSNVDEAPTAQTMFMANLSSADPITNEARPSYDSDILSEVQDHYQYLDDTCAYQEENVMYDSVQLDHVVDLHADHTSISNMIPYDQYVKDNDASVVHSTASSVPNDIFMMIYDDMCEPIALSESHSSRNAAIKNSLTAKLATYREQVELLVISDRNLKEETLKRELHSTKLQLTSTINRNKSMVEETTFLKQNFKQKENKLLADFLNMKLLKEKVEDRLFKQDQSLQTVHMLCRLRPLYNDLNKVAIGYMNPLCLTRAKQAQPALYNGHEILKDNHARAKVYNSEDTLEIVKLTRKKMNAKMTDPESLKERAKVSRPIKAFTLYPPNTPSTLVPRVLPTTSQVKIHIFTLIQQFSEFDKTCKKRITPSAITDEER</sequence>
<evidence type="ECO:0000313" key="1">
    <source>
        <dbReference type="EMBL" id="GFB05465.1"/>
    </source>
</evidence>
<dbReference type="AlphaFoldDB" id="A0A699KW35"/>
<accession>A0A699KW35</accession>
<comment type="caution">
    <text evidence="1">The sequence shown here is derived from an EMBL/GenBank/DDBJ whole genome shotgun (WGS) entry which is preliminary data.</text>
</comment>
<feature type="non-terminal residue" evidence="1">
    <location>
        <position position="432"/>
    </location>
</feature>
<organism evidence="1">
    <name type="scientific">Tanacetum cinerariifolium</name>
    <name type="common">Dalmatian daisy</name>
    <name type="synonym">Chrysanthemum cinerariifolium</name>
    <dbReference type="NCBI Taxonomy" id="118510"/>
    <lineage>
        <taxon>Eukaryota</taxon>
        <taxon>Viridiplantae</taxon>
        <taxon>Streptophyta</taxon>
        <taxon>Embryophyta</taxon>
        <taxon>Tracheophyta</taxon>
        <taxon>Spermatophyta</taxon>
        <taxon>Magnoliopsida</taxon>
        <taxon>eudicotyledons</taxon>
        <taxon>Gunneridae</taxon>
        <taxon>Pentapetalae</taxon>
        <taxon>asterids</taxon>
        <taxon>campanulids</taxon>
        <taxon>Asterales</taxon>
        <taxon>Asteraceae</taxon>
        <taxon>Asteroideae</taxon>
        <taxon>Anthemideae</taxon>
        <taxon>Anthemidinae</taxon>
        <taxon>Tanacetum</taxon>
    </lineage>
</organism>
<evidence type="ECO:0008006" key="2">
    <source>
        <dbReference type="Google" id="ProtNLM"/>
    </source>
</evidence>
<dbReference type="EMBL" id="BKCJ010542213">
    <property type="protein sequence ID" value="GFB05465.1"/>
    <property type="molecule type" value="Genomic_DNA"/>
</dbReference>
<protein>
    <recommendedName>
        <fullName evidence="2">Integrase, catalytic region, zinc finger, CCHC-type, peptidase aspartic, catalytic</fullName>
    </recommendedName>
</protein>
<name>A0A699KW35_TANCI</name>